<dbReference type="Pfam" id="PF01966">
    <property type="entry name" value="HD"/>
    <property type="match status" value="1"/>
</dbReference>
<dbReference type="InterPro" id="IPR017670">
    <property type="entry name" value="Phosphonate_degrad-assoc"/>
</dbReference>
<sequence>MNMTAIDRIFSIFHEFGHVHYGEEITQMEHIVQAAHLARLDAAPDALIAAALLHDIGQFLDDAGNAAEQRGIDARHEISGAAYLAPHFPPAVTEPVRLHVEAKRYLCSAEPGYRDALSRASELSLRLQGGPHNPQEMRDFLADPAAPDALRLRRYDDQGKRPGWQVPALESYRPLLEGLLLR</sequence>
<proteinExistence type="predicted"/>
<gene>
    <name evidence="2" type="ORF">PYV00_04670</name>
</gene>
<dbReference type="NCBIfam" id="TIGR03276">
    <property type="entry name" value="Phn-HD"/>
    <property type="match status" value="1"/>
</dbReference>
<dbReference type="PANTHER" id="PTHR40202:SF1">
    <property type="entry name" value="HD DOMAIN-CONTAINING PROTEIN"/>
    <property type="match status" value="1"/>
</dbReference>
<feature type="domain" description="HD" evidence="1">
    <location>
        <begin position="30"/>
        <end position="103"/>
    </location>
</feature>
<evidence type="ECO:0000259" key="1">
    <source>
        <dbReference type="Pfam" id="PF01966"/>
    </source>
</evidence>
<organism evidence="2 3">
    <name type="scientific">Novosphingobium album</name>
    <name type="common">ex Liu et al. 2023</name>
    <dbReference type="NCBI Taxonomy" id="3031130"/>
    <lineage>
        <taxon>Bacteria</taxon>
        <taxon>Pseudomonadati</taxon>
        <taxon>Pseudomonadota</taxon>
        <taxon>Alphaproteobacteria</taxon>
        <taxon>Sphingomonadales</taxon>
        <taxon>Sphingomonadaceae</taxon>
        <taxon>Novosphingobium</taxon>
    </lineage>
</organism>
<dbReference type="PANTHER" id="PTHR40202">
    <property type="match status" value="1"/>
</dbReference>
<dbReference type="SUPFAM" id="SSF109604">
    <property type="entry name" value="HD-domain/PDEase-like"/>
    <property type="match status" value="1"/>
</dbReference>
<dbReference type="InterPro" id="IPR006674">
    <property type="entry name" value="HD_domain"/>
</dbReference>
<evidence type="ECO:0000313" key="3">
    <source>
        <dbReference type="Proteomes" id="UP001216253"/>
    </source>
</evidence>
<name>A0ABT5WPY9_9SPHN</name>
<protein>
    <submittedName>
        <fullName evidence="2">Phosphohydrolase</fullName>
    </submittedName>
</protein>
<evidence type="ECO:0000313" key="2">
    <source>
        <dbReference type="EMBL" id="MDE8651013.1"/>
    </source>
</evidence>
<dbReference type="Proteomes" id="UP001216253">
    <property type="component" value="Unassembled WGS sequence"/>
</dbReference>
<dbReference type="Gene3D" id="1.10.3210.10">
    <property type="entry name" value="Hypothetical protein af1432"/>
    <property type="match status" value="1"/>
</dbReference>
<reference evidence="2 3" key="1">
    <citation type="submission" date="2023-03" db="EMBL/GenBank/DDBJ databases">
        <title>NovoSphingobium album sp. nov. isolated from polycyclic aromatic hydrocarbons- and heavy-metal polluted soil.</title>
        <authorList>
            <person name="Liu Z."/>
            <person name="Wang K."/>
        </authorList>
    </citation>
    <scope>NUCLEOTIDE SEQUENCE [LARGE SCALE GENOMIC DNA]</scope>
    <source>
        <strain evidence="2 3">H3SJ31-1</strain>
    </source>
</reference>
<dbReference type="RefSeq" id="WP_275227102.1">
    <property type="nucleotide sequence ID" value="NZ_JARESE010000012.1"/>
</dbReference>
<accession>A0ABT5WPY9</accession>
<dbReference type="InterPro" id="IPR052567">
    <property type="entry name" value="OP_Dioxygenase"/>
</dbReference>
<comment type="caution">
    <text evidence="2">The sequence shown here is derived from an EMBL/GenBank/DDBJ whole genome shotgun (WGS) entry which is preliminary data.</text>
</comment>
<keyword evidence="3" id="KW-1185">Reference proteome</keyword>
<dbReference type="EMBL" id="JARESE010000012">
    <property type="protein sequence ID" value="MDE8651013.1"/>
    <property type="molecule type" value="Genomic_DNA"/>
</dbReference>